<keyword evidence="1" id="KW-0812">Transmembrane</keyword>
<dbReference type="AlphaFoldDB" id="A0A844ZMZ3"/>
<evidence type="ECO:0000313" key="2">
    <source>
        <dbReference type="EMBL" id="MXO89023.1"/>
    </source>
</evidence>
<accession>A0A844ZMZ3</accession>
<name>A0A844ZMZ3_9SPHN</name>
<evidence type="ECO:0000313" key="3">
    <source>
        <dbReference type="Proteomes" id="UP000435243"/>
    </source>
</evidence>
<reference evidence="2 3" key="1">
    <citation type="submission" date="2019-12" db="EMBL/GenBank/DDBJ databases">
        <title>Genomic-based taxomic classification of the family Erythrobacteraceae.</title>
        <authorList>
            <person name="Xu L."/>
        </authorList>
    </citation>
    <scope>NUCLEOTIDE SEQUENCE [LARGE SCALE GENOMIC DNA]</scope>
    <source>
        <strain evidence="2 3">JCM 16339</strain>
    </source>
</reference>
<sequence>MFDQRFLASKTGAAALVSIAAMIAFNFFAIAQQEGVTSHLMLVAVPLVELA</sequence>
<dbReference type="EMBL" id="WTYY01000004">
    <property type="protein sequence ID" value="MXO89023.1"/>
    <property type="molecule type" value="Genomic_DNA"/>
</dbReference>
<comment type="caution">
    <text evidence="2">The sequence shown here is derived from an EMBL/GenBank/DDBJ whole genome shotgun (WGS) entry which is preliminary data.</text>
</comment>
<keyword evidence="1" id="KW-1133">Transmembrane helix</keyword>
<gene>
    <name evidence="2" type="ORF">GRI32_09755</name>
</gene>
<keyword evidence="1" id="KW-0472">Membrane</keyword>
<proteinExistence type="predicted"/>
<dbReference type="RefSeq" id="WP_160591692.1">
    <property type="nucleotide sequence ID" value="NZ_BAAAFP010000003.1"/>
</dbReference>
<feature type="transmembrane region" description="Helical" evidence="1">
    <location>
        <begin position="12"/>
        <end position="31"/>
    </location>
</feature>
<evidence type="ECO:0000256" key="1">
    <source>
        <dbReference type="SAM" id="Phobius"/>
    </source>
</evidence>
<organism evidence="2 3">
    <name type="scientific">Alteraurantiacibacter aestuarii</name>
    <dbReference type="NCBI Taxonomy" id="650004"/>
    <lineage>
        <taxon>Bacteria</taxon>
        <taxon>Pseudomonadati</taxon>
        <taxon>Pseudomonadota</taxon>
        <taxon>Alphaproteobacteria</taxon>
        <taxon>Sphingomonadales</taxon>
        <taxon>Erythrobacteraceae</taxon>
        <taxon>Alteraurantiacibacter</taxon>
    </lineage>
</organism>
<protein>
    <submittedName>
        <fullName evidence="2">Uncharacterized protein</fullName>
    </submittedName>
</protein>
<keyword evidence="3" id="KW-1185">Reference proteome</keyword>
<dbReference type="Proteomes" id="UP000435243">
    <property type="component" value="Unassembled WGS sequence"/>
</dbReference>